<name>A0A4R4YUH3_9ACTN</name>
<dbReference type="AlphaFoldDB" id="A0A4R4YUH3"/>
<protein>
    <submittedName>
        <fullName evidence="1">Putative modified peptide</fullName>
    </submittedName>
</protein>
<proteinExistence type="predicted"/>
<comment type="caution">
    <text evidence="1">The sequence shown here is derived from an EMBL/GenBank/DDBJ whole genome shotgun (WGS) entry which is preliminary data.</text>
</comment>
<dbReference type="Proteomes" id="UP000295124">
    <property type="component" value="Unassembled WGS sequence"/>
</dbReference>
<gene>
    <name evidence="1" type="ORF">E1263_34930</name>
</gene>
<dbReference type="NCBIfam" id="TIGR04509">
    <property type="entry name" value="mod_pep_NH_fam"/>
    <property type="match status" value="1"/>
</dbReference>
<evidence type="ECO:0000313" key="2">
    <source>
        <dbReference type="Proteomes" id="UP000295124"/>
    </source>
</evidence>
<reference evidence="1 2" key="1">
    <citation type="submission" date="2019-03" db="EMBL/GenBank/DDBJ databases">
        <title>Draft genome sequences of novel Actinobacteria.</title>
        <authorList>
            <person name="Sahin N."/>
            <person name="Ay H."/>
            <person name="Saygin H."/>
        </authorList>
    </citation>
    <scope>NUCLEOTIDE SEQUENCE [LARGE SCALE GENOMIC DNA]</scope>
    <source>
        <strain evidence="1 2">JCM 13523</strain>
    </source>
</reference>
<dbReference type="EMBL" id="SMKX01000155">
    <property type="protein sequence ID" value="TDD47272.1"/>
    <property type="molecule type" value="Genomic_DNA"/>
</dbReference>
<evidence type="ECO:0000313" key="1">
    <source>
        <dbReference type="EMBL" id="TDD47272.1"/>
    </source>
</evidence>
<organism evidence="1 2">
    <name type="scientific">Kribbella antibiotica</name>
    <dbReference type="NCBI Taxonomy" id="190195"/>
    <lineage>
        <taxon>Bacteria</taxon>
        <taxon>Bacillati</taxon>
        <taxon>Actinomycetota</taxon>
        <taxon>Actinomycetes</taxon>
        <taxon>Propionibacteriales</taxon>
        <taxon>Kribbellaceae</taxon>
        <taxon>Kribbella</taxon>
    </lineage>
</organism>
<dbReference type="RefSeq" id="WP_132175342.1">
    <property type="nucleotide sequence ID" value="NZ_SMKX01000155.1"/>
</dbReference>
<keyword evidence="2" id="KW-1185">Reference proteome</keyword>
<dbReference type="InterPro" id="IPR030976">
    <property type="entry name" value="Mod_pep_NH_fam"/>
</dbReference>
<dbReference type="OrthoDB" id="6008593at2"/>
<sequence>MPSTIEETKLQIPPNVADRLLELLATDDAFRELFARDRHAALIGIGLDSQQVMGARLGCLRVENLAGKDEIAAARDTLKDYLTSAASHTNPHRLEAGAIGAVLRRN</sequence>
<accession>A0A4R4YUH3</accession>